<dbReference type="STRING" id="453582.SAMN05421580_101570"/>
<feature type="domain" description="DSBA-like thioredoxin" evidence="1">
    <location>
        <begin position="3"/>
        <end position="202"/>
    </location>
</feature>
<dbReference type="RefSeq" id="WP_076483484.1">
    <property type="nucleotide sequence ID" value="NZ_FTOG01000001.1"/>
</dbReference>
<evidence type="ECO:0000313" key="3">
    <source>
        <dbReference type="Proteomes" id="UP000186221"/>
    </source>
</evidence>
<dbReference type="EMBL" id="FTOG01000001">
    <property type="protein sequence ID" value="SIS46733.1"/>
    <property type="molecule type" value="Genomic_DNA"/>
</dbReference>
<dbReference type="OrthoDB" id="9799122at2"/>
<dbReference type="Gene3D" id="3.40.30.10">
    <property type="entry name" value="Glutaredoxin"/>
    <property type="match status" value="1"/>
</dbReference>
<dbReference type="GO" id="GO:0016491">
    <property type="term" value="F:oxidoreductase activity"/>
    <property type="evidence" value="ECO:0007669"/>
    <property type="project" value="InterPro"/>
</dbReference>
<organism evidence="2 3">
    <name type="scientific">Rhodobacter aestuarii</name>
    <dbReference type="NCBI Taxonomy" id="453582"/>
    <lineage>
        <taxon>Bacteria</taxon>
        <taxon>Pseudomonadati</taxon>
        <taxon>Pseudomonadota</taxon>
        <taxon>Alphaproteobacteria</taxon>
        <taxon>Rhodobacterales</taxon>
        <taxon>Rhodobacter group</taxon>
        <taxon>Rhodobacter</taxon>
    </lineage>
</organism>
<evidence type="ECO:0000313" key="2">
    <source>
        <dbReference type="EMBL" id="SIS46733.1"/>
    </source>
</evidence>
<dbReference type="GO" id="GO:0016853">
    <property type="term" value="F:isomerase activity"/>
    <property type="evidence" value="ECO:0007669"/>
    <property type="project" value="UniProtKB-KW"/>
</dbReference>
<dbReference type="CDD" id="cd03024">
    <property type="entry name" value="DsbA_FrnE"/>
    <property type="match status" value="1"/>
</dbReference>
<dbReference type="InterPro" id="IPR036249">
    <property type="entry name" value="Thioredoxin-like_sf"/>
</dbReference>
<dbReference type="PANTHER" id="PTHR13887">
    <property type="entry name" value="GLUTATHIONE S-TRANSFERASE KAPPA"/>
    <property type="match status" value="1"/>
</dbReference>
<dbReference type="PANTHER" id="PTHR13887:SF41">
    <property type="entry name" value="THIOREDOXIN SUPERFAMILY PROTEIN"/>
    <property type="match status" value="1"/>
</dbReference>
<sequence length="208" mass="22797">MITLDIFADPTCPFCYLGKTYLDRALETRPNHPFAIEWHPFEINPSLPPDGMDRGAWLIARFGPAEAKRVDVPIIEAAQATGVAMNLPAITRMPNTRDAQRLLHWAGIEGRQSPVMAALMRAYWREGRDIGAPEVLSDIATQAGLDGAVIARLLDTEADADTVANREAHARERGITAVPSFIIANQHVVTGAQSTEFWQNVIDEISAA</sequence>
<keyword evidence="3" id="KW-1185">Reference proteome</keyword>
<accession>A0A1N7JBK0</accession>
<dbReference type="InterPro" id="IPR001853">
    <property type="entry name" value="DSBA-like_thioredoxin_dom"/>
</dbReference>
<reference evidence="3" key="1">
    <citation type="submission" date="2017-01" db="EMBL/GenBank/DDBJ databases">
        <authorList>
            <person name="Varghese N."/>
            <person name="Submissions S."/>
        </authorList>
    </citation>
    <scope>NUCLEOTIDE SEQUENCE [LARGE SCALE GENOMIC DNA]</scope>
    <source>
        <strain evidence="3">DSM 19945</strain>
    </source>
</reference>
<dbReference type="SUPFAM" id="SSF52833">
    <property type="entry name" value="Thioredoxin-like"/>
    <property type="match status" value="1"/>
</dbReference>
<protein>
    <submittedName>
        <fullName evidence="2">Predicted dithiol-disulfide isomerase, DsbA family</fullName>
    </submittedName>
</protein>
<evidence type="ECO:0000259" key="1">
    <source>
        <dbReference type="Pfam" id="PF01323"/>
    </source>
</evidence>
<dbReference type="Pfam" id="PF01323">
    <property type="entry name" value="DSBA"/>
    <property type="match status" value="1"/>
</dbReference>
<keyword evidence="2" id="KW-0413">Isomerase</keyword>
<dbReference type="Proteomes" id="UP000186221">
    <property type="component" value="Unassembled WGS sequence"/>
</dbReference>
<dbReference type="AlphaFoldDB" id="A0A1N7JBK0"/>
<proteinExistence type="predicted"/>
<gene>
    <name evidence="2" type="ORF">SAMN05421580_101570</name>
</gene>
<name>A0A1N7JBK0_9RHOB</name>